<dbReference type="Proteomes" id="UP000242519">
    <property type="component" value="Unassembled WGS sequence"/>
</dbReference>
<dbReference type="AlphaFoldDB" id="A0A218YUZ7"/>
<dbReference type="InParanoid" id="A0A218YUZ7"/>
<name>A0A218YUZ7_9HELO</name>
<accession>A0A218YUZ7</accession>
<sequence length="77" mass="8759">MDHTLSQSICEGRKLKPLSSSESINIEESSYLSNTIAPQRAAHYINDPFLELGRGNGWIQEQQDKKLDALLRSSWRV</sequence>
<evidence type="ECO:0000313" key="1">
    <source>
        <dbReference type="EMBL" id="OWO99485.1"/>
    </source>
</evidence>
<protein>
    <submittedName>
        <fullName evidence="1">Uncharacterized protein</fullName>
    </submittedName>
</protein>
<dbReference type="EMBL" id="MZNU01000354">
    <property type="protein sequence ID" value="OWO99485.1"/>
    <property type="molecule type" value="Genomic_DNA"/>
</dbReference>
<reference evidence="1 2" key="1">
    <citation type="submission" date="2017-04" db="EMBL/GenBank/DDBJ databases">
        <title>Draft genome sequence of Marssonina coronaria NL1: causal agent of apple blotch.</title>
        <authorList>
            <person name="Cheng Q."/>
        </authorList>
    </citation>
    <scope>NUCLEOTIDE SEQUENCE [LARGE SCALE GENOMIC DNA]</scope>
    <source>
        <strain evidence="1 2">NL1</strain>
    </source>
</reference>
<keyword evidence="2" id="KW-1185">Reference proteome</keyword>
<proteinExistence type="predicted"/>
<gene>
    <name evidence="1" type="ORF">B2J93_1617</name>
</gene>
<evidence type="ECO:0000313" key="2">
    <source>
        <dbReference type="Proteomes" id="UP000242519"/>
    </source>
</evidence>
<organism evidence="1 2">
    <name type="scientific">Diplocarpon coronariae</name>
    <dbReference type="NCBI Taxonomy" id="2795749"/>
    <lineage>
        <taxon>Eukaryota</taxon>
        <taxon>Fungi</taxon>
        <taxon>Dikarya</taxon>
        <taxon>Ascomycota</taxon>
        <taxon>Pezizomycotina</taxon>
        <taxon>Leotiomycetes</taxon>
        <taxon>Helotiales</taxon>
        <taxon>Drepanopezizaceae</taxon>
        <taxon>Diplocarpon</taxon>
    </lineage>
</organism>
<comment type="caution">
    <text evidence="1">The sequence shown here is derived from an EMBL/GenBank/DDBJ whole genome shotgun (WGS) entry which is preliminary data.</text>
</comment>